<feature type="region of interest" description="Disordered" evidence="6">
    <location>
        <begin position="135"/>
        <end position="178"/>
    </location>
</feature>
<evidence type="ECO:0000256" key="6">
    <source>
        <dbReference type="SAM" id="MobiDB-lite"/>
    </source>
</evidence>
<dbReference type="PANTHER" id="PTHR47171">
    <property type="entry name" value="FARA-RELATED"/>
    <property type="match status" value="1"/>
</dbReference>
<keyword evidence="4" id="KW-0804">Transcription</keyword>
<gene>
    <name evidence="8" type="ORF">QBC46DRAFT_438400</name>
</gene>
<keyword evidence="2" id="KW-0805">Transcription regulation</keyword>
<dbReference type="SMART" id="SM00906">
    <property type="entry name" value="Fungal_trans"/>
    <property type="match status" value="1"/>
</dbReference>
<protein>
    <recommendedName>
        <fullName evidence="7">Xylanolytic transcriptional activator regulatory domain-containing protein</fullName>
    </recommendedName>
</protein>
<feature type="region of interest" description="Disordered" evidence="6">
    <location>
        <begin position="676"/>
        <end position="695"/>
    </location>
</feature>
<evidence type="ECO:0000256" key="4">
    <source>
        <dbReference type="ARBA" id="ARBA00023163"/>
    </source>
</evidence>
<dbReference type="EMBL" id="MU853815">
    <property type="protein sequence ID" value="KAK3939215.1"/>
    <property type="molecule type" value="Genomic_DNA"/>
</dbReference>
<feature type="compositionally biased region" description="Polar residues" evidence="6">
    <location>
        <begin position="655"/>
        <end position="667"/>
    </location>
</feature>
<dbReference type="AlphaFoldDB" id="A0AAN6S3L5"/>
<evidence type="ECO:0000256" key="5">
    <source>
        <dbReference type="ARBA" id="ARBA00023242"/>
    </source>
</evidence>
<accession>A0AAN6S3L5</accession>
<keyword evidence="3" id="KW-0238">DNA-binding</keyword>
<feature type="region of interest" description="Disordered" evidence="6">
    <location>
        <begin position="26"/>
        <end position="114"/>
    </location>
</feature>
<proteinExistence type="predicted"/>
<sequence length="766" mass="84997">QVKFVGHDGAGLPVKRKQVQQACSSCRKKKKACPHAPDSLVRQKADLPSISPRIASPKRRRIALAQAASDASSQAPLFSQDPDHSDHSDLTDNNTPGPDPTSPVSMPTFIGDTNPESVLVDASMASIPEIRDHSHATSVGVWAPRNVQPRNANHETGTGVDDSHPSGEPRSASFRSDRARAGLDLPSLRELDLVAAREQYLRALAQELRPSETAWKAAKTAYLHSIHPFLPILDKSRLDSLELSSNNDGVAIDDLIIGSVCLATARHLESGHHLPTSYYQRQSHKTAARKAPEDPAAAYNQKMAKFVNDAWRHVTPKEPHRHLSDVLSVLGLTCLFWQPRAADRSAPSDLFSAAVSMVHTHGFHLRRSSGRAQDSNDHLRLFRCLYAVDRLLAAFNGRPVMFHNHDIDRYSDLDEIDTSPSFKLFMSVVFQLDYVIELYRPQPKIPMNVLELETLEYLILKVGAQFESDTVLATIEVLYHAVSLLSVRMDRSCFANPPEEDSVGVTRRLTHLPPSTLNARRSWSADRILELIRDRSPEILPFVPYALSLSLSVAYRKWRFSRVPMFRARGRATFQEILSILNSFGQLWTSARINSGLAKMVLTQLKKAEDHVKSRKGEEPDAPERPGRDHTNDSTSQRSTTESEPWMGDRGRGQGTASPDNTTLQSISDSSVDAAALTRQTGQQPPRITTGAGIAPPLSYGPSVLDDASASDFDLFQFCDQDFPLFAFDESFSSNLDPGCTLSWSDFCNPPFFERCENPATWFNLS</sequence>
<evidence type="ECO:0000313" key="8">
    <source>
        <dbReference type="EMBL" id="KAK3939215.1"/>
    </source>
</evidence>
<evidence type="ECO:0000256" key="3">
    <source>
        <dbReference type="ARBA" id="ARBA00023125"/>
    </source>
</evidence>
<evidence type="ECO:0000259" key="7">
    <source>
        <dbReference type="SMART" id="SM00906"/>
    </source>
</evidence>
<dbReference type="PANTHER" id="PTHR47171:SF6">
    <property type="entry name" value="SPECIFIC TRANSCRIPTION FACTOR, PUTATIVE (AFU_ORTHOLOGUE AFUA_2G06130)-RELATED"/>
    <property type="match status" value="1"/>
</dbReference>
<name>A0AAN6S3L5_9PEZI</name>
<evidence type="ECO:0000256" key="2">
    <source>
        <dbReference type="ARBA" id="ARBA00023015"/>
    </source>
</evidence>
<dbReference type="GO" id="GO:0008270">
    <property type="term" value="F:zinc ion binding"/>
    <property type="evidence" value="ECO:0007669"/>
    <property type="project" value="InterPro"/>
</dbReference>
<dbReference type="GO" id="GO:0006351">
    <property type="term" value="P:DNA-templated transcription"/>
    <property type="evidence" value="ECO:0007669"/>
    <property type="project" value="InterPro"/>
</dbReference>
<comment type="caution">
    <text evidence="8">The sequence shown here is derived from an EMBL/GenBank/DDBJ whole genome shotgun (WGS) entry which is preliminary data.</text>
</comment>
<dbReference type="InterPro" id="IPR007219">
    <property type="entry name" value="XnlR_reg_dom"/>
</dbReference>
<feature type="region of interest" description="Disordered" evidence="6">
    <location>
        <begin position="609"/>
        <end position="667"/>
    </location>
</feature>
<dbReference type="CDD" id="cd12148">
    <property type="entry name" value="fungal_TF_MHR"/>
    <property type="match status" value="1"/>
</dbReference>
<feature type="compositionally biased region" description="Basic and acidic residues" evidence="6">
    <location>
        <begin position="81"/>
        <end position="90"/>
    </location>
</feature>
<reference evidence="9" key="1">
    <citation type="journal article" date="2023" name="Mol. Phylogenet. Evol.">
        <title>Genome-scale phylogeny and comparative genomics of the fungal order Sordariales.</title>
        <authorList>
            <person name="Hensen N."/>
            <person name="Bonometti L."/>
            <person name="Westerberg I."/>
            <person name="Brannstrom I.O."/>
            <person name="Guillou S."/>
            <person name="Cros-Aarteil S."/>
            <person name="Calhoun S."/>
            <person name="Haridas S."/>
            <person name="Kuo A."/>
            <person name="Mondo S."/>
            <person name="Pangilinan J."/>
            <person name="Riley R."/>
            <person name="LaButti K."/>
            <person name="Andreopoulos B."/>
            <person name="Lipzen A."/>
            <person name="Chen C."/>
            <person name="Yan M."/>
            <person name="Daum C."/>
            <person name="Ng V."/>
            <person name="Clum A."/>
            <person name="Steindorff A."/>
            <person name="Ohm R.A."/>
            <person name="Martin F."/>
            <person name="Silar P."/>
            <person name="Natvig D.O."/>
            <person name="Lalanne C."/>
            <person name="Gautier V."/>
            <person name="Ament-Velasquez S.L."/>
            <person name="Kruys A."/>
            <person name="Hutchinson M.I."/>
            <person name="Powell A.J."/>
            <person name="Barry K."/>
            <person name="Miller A.N."/>
            <person name="Grigoriev I.V."/>
            <person name="Debuchy R."/>
            <person name="Gladieux P."/>
            <person name="Hiltunen Thoren M."/>
            <person name="Johannesson H."/>
        </authorList>
    </citation>
    <scope>NUCLEOTIDE SEQUENCE [LARGE SCALE GENOMIC DNA]</scope>
    <source>
        <strain evidence="9">CBS 340.73</strain>
    </source>
</reference>
<dbReference type="InterPro" id="IPR052073">
    <property type="entry name" value="Amide_Lactam_Regulators"/>
</dbReference>
<feature type="compositionally biased region" description="Low complexity" evidence="6">
    <location>
        <begin position="63"/>
        <end position="75"/>
    </location>
</feature>
<feature type="compositionally biased region" description="Basic and acidic residues" evidence="6">
    <location>
        <begin position="609"/>
        <end position="632"/>
    </location>
</feature>
<feature type="domain" description="Xylanolytic transcriptional activator regulatory" evidence="7">
    <location>
        <begin position="347"/>
        <end position="417"/>
    </location>
</feature>
<keyword evidence="9" id="KW-1185">Reference proteome</keyword>
<keyword evidence="5" id="KW-0539">Nucleus</keyword>
<dbReference type="GO" id="GO:0003677">
    <property type="term" value="F:DNA binding"/>
    <property type="evidence" value="ECO:0007669"/>
    <property type="project" value="UniProtKB-KW"/>
</dbReference>
<feature type="compositionally biased region" description="Polar residues" evidence="6">
    <location>
        <begin position="678"/>
        <end position="687"/>
    </location>
</feature>
<dbReference type="Proteomes" id="UP001303473">
    <property type="component" value="Unassembled WGS sequence"/>
</dbReference>
<evidence type="ECO:0000313" key="9">
    <source>
        <dbReference type="Proteomes" id="UP001303473"/>
    </source>
</evidence>
<feature type="non-terminal residue" evidence="8">
    <location>
        <position position="1"/>
    </location>
</feature>
<organism evidence="8 9">
    <name type="scientific">Diplogelasinospora grovesii</name>
    <dbReference type="NCBI Taxonomy" id="303347"/>
    <lineage>
        <taxon>Eukaryota</taxon>
        <taxon>Fungi</taxon>
        <taxon>Dikarya</taxon>
        <taxon>Ascomycota</taxon>
        <taxon>Pezizomycotina</taxon>
        <taxon>Sordariomycetes</taxon>
        <taxon>Sordariomycetidae</taxon>
        <taxon>Sordariales</taxon>
        <taxon>Diplogelasinosporaceae</taxon>
        <taxon>Diplogelasinospora</taxon>
    </lineage>
</organism>
<keyword evidence="1" id="KW-0862">Zinc</keyword>
<evidence type="ECO:0000256" key="1">
    <source>
        <dbReference type="ARBA" id="ARBA00022833"/>
    </source>
</evidence>
<dbReference type="Pfam" id="PF04082">
    <property type="entry name" value="Fungal_trans"/>
    <property type="match status" value="1"/>
</dbReference>
<feature type="compositionally biased region" description="Polar residues" evidence="6">
    <location>
        <begin position="633"/>
        <end position="643"/>
    </location>
</feature>